<dbReference type="AlphaFoldDB" id="A0A9W8N8C7"/>
<sequence>MNPDAFTSDNSNPTSSNSNSNYRDSTTSNRESSAMTLRAHVRQAVFAGESYDMRTFHGQDLARLFHVMAADDNMPSFEVIVEELPRDDDDSSSDDDGASEQGPMRNGRWD</sequence>
<evidence type="ECO:0000313" key="2">
    <source>
        <dbReference type="EMBL" id="KAJ3562234.1"/>
    </source>
</evidence>
<feature type="region of interest" description="Disordered" evidence="1">
    <location>
        <begin position="83"/>
        <end position="110"/>
    </location>
</feature>
<gene>
    <name evidence="2" type="ORF">NPX13_g8642</name>
</gene>
<accession>A0A9W8N8C7</accession>
<dbReference type="Proteomes" id="UP001148614">
    <property type="component" value="Unassembled WGS sequence"/>
</dbReference>
<organism evidence="2 3">
    <name type="scientific">Xylaria arbuscula</name>
    <dbReference type="NCBI Taxonomy" id="114810"/>
    <lineage>
        <taxon>Eukaryota</taxon>
        <taxon>Fungi</taxon>
        <taxon>Dikarya</taxon>
        <taxon>Ascomycota</taxon>
        <taxon>Pezizomycotina</taxon>
        <taxon>Sordariomycetes</taxon>
        <taxon>Xylariomycetidae</taxon>
        <taxon>Xylariales</taxon>
        <taxon>Xylariaceae</taxon>
        <taxon>Xylaria</taxon>
    </lineage>
</organism>
<name>A0A9W8N8C7_9PEZI</name>
<dbReference type="EMBL" id="JANPWZ010001935">
    <property type="protein sequence ID" value="KAJ3562234.1"/>
    <property type="molecule type" value="Genomic_DNA"/>
</dbReference>
<feature type="compositionally biased region" description="Acidic residues" evidence="1">
    <location>
        <begin position="85"/>
        <end position="98"/>
    </location>
</feature>
<reference evidence="2" key="1">
    <citation type="submission" date="2022-07" db="EMBL/GenBank/DDBJ databases">
        <title>Genome Sequence of Xylaria arbuscula.</title>
        <authorList>
            <person name="Buettner E."/>
        </authorList>
    </citation>
    <scope>NUCLEOTIDE SEQUENCE</scope>
    <source>
        <strain evidence="2">VT107</strain>
    </source>
</reference>
<feature type="compositionally biased region" description="Low complexity" evidence="1">
    <location>
        <begin position="8"/>
        <end position="21"/>
    </location>
</feature>
<feature type="region of interest" description="Disordered" evidence="1">
    <location>
        <begin position="1"/>
        <end position="36"/>
    </location>
</feature>
<feature type="compositionally biased region" description="Polar residues" evidence="1">
    <location>
        <begin position="22"/>
        <end position="35"/>
    </location>
</feature>
<proteinExistence type="predicted"/>
<keyword evidence="3" id="KW-1185">Reference proteome</keyword>
<evidence type="ECO:0000313" key="3">
    <source>
        <dbReference type="Proteomes" id="UP001148614"/>
    </source>
</evidence>
<comment type="caution">
    <text evidence="2">The sequence shown here is derived from an EMBL/GenBank/DDBJ whole genome shotgun (WGS) entry which is preliminary data.</text>
</comment>
<dbReference type="VEuPathDB" id="FungiDB:F4678DRAFT_173465"/>
<evidence type="ECO:0000256" key="1">
    <source>
        <dbReference type="SAM" id="MobiDB-lite"/>
    </source>
</evidence>
<protein>
    <submittedName>
        <fullName evidence="2">Uncharacterized protein</fullName>
    </submittedName>
</protein>